<protein>
    <recommendedName>
        <fullName evidence="1">DUF6894 domain-containing protein</fullName>
    </recommendedName>
</protein>
<dbReference type="Pfam" id="PF21834">
    <property type="entry name" value="DUF6894"/>
    <property type="match status" value="1"/>
</dbReference>
<dbReference type="InterPro" id="IPR054189">
    <property type="entry name" value="DUF6894"/>
</dbReference>
<name>A0AA42CQT8_9HYPH</name>
<reference evidence="2" key="1">
    <citation type="submission" date="2022-05" db="EMBL/GenBank/DDBJ databases">
        <authorList>
            <person name="Pankratov T."/>
        </authorList>
    </citation>
    <scope>NUCLEOTIDE SEQUENCE</scope>
    <source>
        <strain evidence="2">BP6-180914</strain>
    </source>
</reference>
<sequence>MPRYHFNTHDGQTTLDREGTVLSGLRAARRRAIRLSGALIESDFARMQLGEDWRMEVTDDHGRLLFRLDFTVLEFREPSDAIELQGAGA</sequence>
<comment type="caution">
    <text evidence="2">The sequence shown here is derived from an EMBL/GenBank/DDBJ whole genome shotgun (WGS) entry which is preliminary data.</text>
</comment>
<evidence type="ECO:0000259" key="1">
    <source>
        <dbReference type="Pfam" id="PF21834"/>
    </source>
</evidence>
<evidence type="ECO:0000313" key="3">
    <source>
        <dbReference type="Proteomes" id="UP001165667"/>
    </source>
</evidence>
<feature type="domain" description="DUF6894" evidence="1">
    <location>
        <begin position="3"/>
        <end position="71"/>
    </location>
</feature>
<evidence type="ECO:0000313" key="2">
    <source>
        <dbReference type="EMBL" id="MCW6511765.1"/>
    </source>
</evidence>
<accession>A0AA42CQT8</accession>
<dbReference type="AlphaFoldDB" id="A0AA42CQT8"/>
<proteinExistence type="predicted"/>
<dbReference type="EMBL" id="JAMOIM010000032">
    <property type="protein sequence ID" value="MCW6511765.1"/>
    <property type="molecule type" value="Genomic_DNA"/>
</dbReference>
<keyword evidence="3" id="KW-1185">Reference proteome</keyword>
<dbReference type="Proteomes" id="UP001165667">
    <property type="component" value="Unassembled WGS sequence"/>
</dbReference>
<dbReference type="RefSeq" id="WP_282588143.1">
    <property type="nucleotide sequence ID" value="NZ_JAMOIM010000032.1"/>
</dbReference>
<organism evidence="2 3">
    <name type="scientific">Lichenifustis flavocetrariae</name>
    <dbReference type="NCBI Taxonomy" id="2949735"/>
    <lineage>
        <taxon>Bacteria</taxon>
        <taxon>Pseudomonadati</taxon>
        <taxon>Pseudomonadota</taxon>
        <taxon>Alphaproteobacteria</taxon>
        <taxon>Hyphomicrobiales</taxon>
        <taxon>Lichenihabitantaceae</taxon>
        <taxon>Lichenifustis</taxon>
    </lineage>
</organism>
<gene>
    <name evidence="2" type="ORF">M8523_27755</name>
</gene>